<dbReference type="HOGENOM" id="CLU_084277_0_0_1"/>
<dbReference type="OrthoDB" id="2536450at2759"/>
<dbReference type="PANTHER" id="PTHR34862:SF1">
    <property type="entry name" value="SPARK DOMAIN-CONTAINING PROTEIN"/>
    <property type="match status" value="1"/>
</dbReference>
<dbReference type="OMA" id="SNEYCAA"/>
<sequence length="254" mass="25834">MFARTSLVVLLAGLAAAQTTPSISTQCTTALASILANSNAASCLSLGDVIPVLTLSSNTSLIPSITTWLGDMCVAQACSNSTLDSVTSSVIQGCQNDLITNGVLPQGTTISVSQAQQDVEIAYTPAREVVCSKSIGNWCLINTLTSIQTLIGAPLSEATLFSADWTQLASTLDTSSLCTDCNQAAYATLRTPLNLQGTPIETVISNRCGSTFVSGSVPADVTLGGVTTTHSGAEAVRAALAGLLGTAGIAALLF</sequence>
<gene>
    <name evidence="2" type="ORF">DACRYDRAFT_21309</name>
</gene>
<feature type="chain" id="PRO_5004067489" evidence="1">
    <location>
        <begin position="18"/>
        <end position="254"/>
    </location>
</feature>
<accession>M5G0Y5</accession>
<keyword evidence="1" id="KW-0732">Signal</keyword>
<proteinExistence type="predicted"/>
<dbReference type="AlphaFoldDB" id="M5G0Y5"/>
<reference evidence="2 3" key="1">
    <citation type="journal article" date="2012" name="Science">
        <title>The Paleozoic origin of enzymatic lignin decomposition reconstructed from 31 fungal genomes.</title>
        <authorList>
            <person name="Floudas D."/>
            <person name="Binder M."/>
            <person name="Riley R."/>
            <person name="Barry K."/>
            <person name="Blanchette R.A."/>
            <person name="Henrissat B."/>
            <person name="Martinez A.T."/>
            <person name="Otillar R."/>
            <person name="Spatafora J.W."/>
            <person name="Yadav J.S."/>
            <person name="Aerts A."/>
            <person name="Benoit I."/>
            <person name="Boyd A."/>
            <person name="Carlson A."/>
            <person name="Copeland A."/>
            <person name="Coutinho P.M."/>
            <person name="de Vries R.P."/>
            <person name="Ferreira P."/>
            <person name="Findley K."/>
            <person name="Foster B."/>
            <person name="Gaskell J."/>
            <person name="Glotzer D."/>
            <person name="Gorecki P."/>
            <person name="Heitman J."/>
            <person name="Hesse C."/>
            <person name="Hori C."/>
            <person name="Igarashi K."/>
            <person name="Jurgens J.A."/>
            <person name="Kallen N."/>
            <person name="Kersten P."/>
            <person name="Kohler A."/>
            <person name="Kuees U."/>
            <person name="Kumar T.K.A."/>
            <person name="Kuo A."/>
            <person name="LaButti K."/>
            <person name="Larrondo L.F."/>
            <person name="Lindquist E."/>
            <person name="Ling A."/>
            <person name="Lombard V."/>
            <person name="Lucas S."/>
            <person name="Lundell T."/>
            <person name="Martin R."/>
            <person name="McLaughlin D.J."/>
            <person name="Morgenstern I."/>
            <person name="Morin E."/>
            <person name="Murat C."/>
            <person name="Nagy L.G."/>
            <person name="Nolan M."/>
            <person name="Ohm R.A."/>
            <person name="Patyshakuliyeva A."/>
            <person name="Rokas A."/>
            <person name="Ruiz-Duenas F.J."/>
            <person name="Sabat G."/>
            <person name="Salamov A."/>
            <person name="Samejima M."/>
            <person name="Schmutz J."/>
            <person name="Slot J.C."/>
            <person name="St John F."/>
            <person name="Stenlid J."/>
            <person name="Sun H."/>
            <person name="Sun S."/>
            <person name="Syed K."/>
            <person name="Tsang A."/>
            <person name="Wiebenga A."/>
            <person name="Young D."/>
            <person name="Pisabarro A."/>
            <person name="Eastwood D.C."/>
            <person name="Martin F."/>
            <person name="Cullen D."/>
            <person name="Grigoriev I.V."/>
            <person name="Hibbett D.S."/>
        </authorList>
    </citation>
    <scope>NUCLEOTIDE SEQUENCE [LARGE SCALE GENOMIC DNA]</scope>
    <source>
        <strain evidence="2 3">DJM-731 SS1</strain>
    </source>
</reference>
<dbReference type="Proteomes" id="UP000030653">
    <property type="component" value="Unassembled WGS sequence"/>
</dbReference>
<dbReference type="RefSeq" id="XP_040630805.1">
    <property type="nucleotide sequence ID" value="XM_040772334.1"/>
</dbReference>
<name>M5G0Y5_DACPD</name>
<dbReference type="PANTHER" id="PTHR34862">
    <property type="entry name" value="SPARK DOMAIN-CONTAINING PROTEIN"/>
    <property type="match status" value="1"/>
</dbReference>
<evidence type="ECO:0000313" key="2">
    <source>
        <dbReference type="EMBL" id="EJU03911.1"/>
    </source>
</evidence>
<organism evidence="2 3">
    <name type="scientific">Dacryopinax primogenitus (strain DJM 731)</name>
    <name type="common">Brown rot fungus</name>
    <dbReference type="NCBI Taxonomy" id="1858805"/>
    <lineage>
        <taxon>Eukaryota</taxon>
        <taxon>Fungi</taxon>
        <taxon>Dikarya</taxon>
        <taxon>Basidiomycota</taxon>
        <taxon>Agaricomycotina</taxon>
        <taxon>Dacrymycetes</taxon>
        <taxon>Dacrymycetales</taxon>
        <taxon>Dacrymycetaceae</taxon>
        <taxon>Dacryopinax</taxon>
    </lineage>
</organism>
<feature type="signal peptide" evidence="1">
    <location>
        <begin position="1"/>
        <end position="17"/>
    </location>
</feature>
<protein>
    <submittedName>
        <fullName evidence="2">Uncharacterized protein</fullName>
    </submittedName>
</protein>
<dbReference type="GeneID" id="63687396"/>
<dbReference type="EMBL" id="JH795859">
    <property type="protein sequence ID" value="EJU03911.1"/>
    <property type="molecule type" value="Genomic_DNA"/>
</dbReference>
<evidence type="ECO:0000313" key="3">
    <source>
        <dbReference type="Proteomes" id="UP000030653"/>
    </source>
</evidence>
<keyword evidence="3" id="KW-1185">Reference proteome</keyword>
<evidence type="ECO:0000256" key="1">
    <source>
        <dbReference type="SAM" id="SignalP"/>
    </source>
</evidence>